<evidence type="ECO:0000256" key="9">
    <source>
        <dbReference type="ARBA" id="ARBA00023027"/>
    </source>
</evidence>
<dbReference type="GO" id="GO:0008137">
    <property type="term" value="F:NADH dehydrogenase (ubiquinone) activity"/>
    <property type="evidence" value="ECO:0007669"/>
    <property type="project" value="InterPro"/>
</dbReference>
<evidence type="ECO:0000256" key="4">
    <source>
        <dbReference type="ARBA" id="ARBA00022475"/>
    </source>
</evidence>
<dbReference type="EMBL" id="LJCR01001351">
    <property type="protein sequence ID" value="KPV50514.1"/>
    <property type="molecule type" value="Genomic_DNA"/>
</dbReference>
<dbReference type="EC" id="7.1.1.-" evidence="11"/>
<reference evidence="13 14" key="1">
    <citation type="submission" date="2015-09" db="EMBL/GenBank/DDBJ databases">
        <title>Draft genome sequence of Kouleothrix aurantiaca JCM 19913.</title>
        <authorList>
            <person name="Hemp J."/>
        </authorList>
    </citation>
    <scope>NUCLEOTIDE SEQUENCE [LARGE SCALE GENOMIC DNA]</scope>
    <source>
        <strain evidence="13 14">COM-B</strain>
    </source>
</reference>
<dbReference type="GO" id="GO:0005886">
    <property type="term" value="C:plasma membrane"/>
    <property type="evidence" value="ECO:0007669"/>
    <property type="project" value="UniProtKB-SubCell"/>
</dbReference>
<dbReference type="InterPro" id="IPR000440">
    <property type="entry name" value="NADH_UbQ/plastoQ_OxRdtase_su3"/>
</dbReference>
<keyword evidence="6 11" id="KW-0874">Quinone</keyword>
<name>A0A0P9D5Q1_9CHLR</name>
<comment type="catalytic activity">
    <reaction evidence="11 12">
        <text>a quinone + NADH + 5 H(+)(in) = a quinol + NAD(+) + 4 H(+)(out)</text>
        <dbReference type="Rhea" id="RHEA:57888"/>
        <dbReference type="ChEBI" id="CHEBI:15378"/>
        <dbReference type="ChEBI" id="CHEBI:24646"/>
        <dbReference type="ChEBI" id="CHEBI:57540"/>
        <dbReference type="ChEBI" id="CHEBI:57945"/>
        <dbReference type="ChEBI" id="CHEBI:132124"/>
    </reaction>
</comment>
<sequence>MLSDYLPILVLFLVATFIAVFVIVASGVLGPQRPSKRKLMPYESGMEPIGSAQRRFPIKFNLVAMIFILFDIEVIFFFPYALVYKRLGVFGLIEIGVFMLILLIGFIYIWKKGALEWD</sequence>
<keyword evidence="4 11" id="KW-1003">Cell membrane</keyword>
<evidence type="ECO:0000256" key="3">
    <source>
        <dbReference type="ARBA" id="ARBA00022448"/>
    </source>
</evidence>
<organism evidence="13 14">
    <name type="scientific">Kouleothrix aurantiaca</name>
    <dbReference type="NCBI Taxonomy" id="186479"/>
    <lineage>
        <taxon>Bacteria</taxon>
        <taxon>Bacillati</taxon>
        <taxon>Chloroflexota</taxon>
        <taxon>Chloroflexia</taxon>
        <taxon>Chloroflexales</taxon>
        <taxon>Roseiflexineae</taxon>
        <taxon>Roseiflexaceae</taxon>
        <taxon>Kouleothrix</taxon>
    </lineage>
</organism>
<dbReference type="Proteomes" id="UP000050509">
    <property type="component" value="Unassembled WGS sequence"/>
</dbReference>
<keyword evidence="14" id="KW-1185">Reference proteome</keyword>
<keyword evidence="8 11" id="KW-1133">Transmembrane helix</keyword>
<dbReference type="GO" id="GO:0030964">
    <property type="term" value="C:NADH dehydrogenase complex"/>
    <property type="evidence" value="ECO:0007669"/>
    <property type="project" value="TreeGrafter"/>
</dbReference>
<evidence type="ECO:0000256" key="5">
    <source>
        <dbReference type="ARBA" id="ARBA00022692"/>
    </source>
</evidence>
<protein>
    <recommendedName>
        <fullName evidence="11">NADH-quinone oxidoreductase subunit A</fullName>
        <ecNumber evidence="11">7.1.1.-</ecNumber>
    </recommendedName>
    <alternativeName>
        <fullName evidence="11">NADH dehydrogenase I subunit A</fullName>
    </alternativeName>
    <alternativeName>
        <fullName evidence="11">NDH-1 subunit A</fullName>
    </alternativeName>
    <alternativeName>
        <fullName evidence="11">NUO1</fullName>
    </alternativeName>
</protein>
<keyword evidence="5 11" id="KW-0812">Transmembrane</keyword>
<gene>
    <name evidence="11" type="primary">nuoA</name>
    <name evidence="13" type="ORF">SE17_26500</name>
</gene>
<dbReference type="GO" id="GO:0050136">
    <property type="term" value="F:NADH dehydrogenase (quinone) (non-electrogenic) activity"/>
    <property type="evidence" value="ECO:0007669"/>
    <property type="project" value="UniProtKB-UniRule"/>
</dbReference>
<dbReference type="InterPro" id="IPR023043">
    <property type="entry name" value="NAD(P)H_OxRDtase_bac/plastid"/>
</dbReference>
<dbReference type="Pfam" id="PF00507">
    <property type="entry name" value="Oxidored_q4"/>
    <property type="match status" value="1"/>
</dbReference>
<dbReference type="HAMAP" id="MF_01394">
    <property type="entry name" value="NDH1_NuoA"/>
    <property type="match status" value="1"/>
</dbReference>
<comment type="similarity">
    <text evidence="2 11 12">Belongs to the complex I subunit 3 family.</text>
</comment>
<dbReference type="PANTHER" id="PTHR11058">
    <property type="entry name" value="NADH-UBIQUINONE OXIDOREDUCTASE CHAIN 3"/>
    <property type="match status" value="1"/>
</dbReference>
<dbReference type="PANTHER" id="PTHR11058:SF22">
    <property type="entry name" value="NADH-QUINONE OXIDOREDUCTASE SUBUNIT A"/>
    <property type="match status" value="1"/>
</dbReference>
<dbReference type="AlphaFoldDB" id="A0A0P9D5Q1"/>
<dbReference type="Gene3D" id="1.20.58.1610">
    <property type="entry name" value="NADH:ubiquinone/plastoquinone oxidoreductase, chain 3"/>
    <property type="match status" value="1"/>
</dbReference>
<keyword evidence="3 11" id="KW-0813">Transport</keyword>
<proteinExistence type="inferred from homology"/>
<keyword evidence="9 11" id="KW-0520">NAD</keyword>
<comment type="caution">
    <text evidence="13">The sequence shown here is derived from an EMBL/GenBank/DDBJ whole genome shotgun (WGS) entry which is preliminary data.</text>
</comment>
<dbReference type="PATRIC" id="fig|186479.3.peg.1481"/>
<accession>A0A0P9D5Q1</accession>
<evidence type="ECO:0000256" key="7">
    <source>
        <dbReference type="ARBA" id="ARBA00022967"/>
    </source>
</evidence>
<evidence type="ECO:0000256" key="2">
    <source>
        <dbReference type="ARBA" id="ARBA00008472"/>
    </source>
</evidence>
<evidence type="ECO:0000256" key="10">
    <source>
        <dbReference type="ARBA" id="ARBA00023136"/>
    </source>
</evidence>
<evidence type="ECO:0000256" key="8">
    <source>
        <dbReference type="ARBA" id="ARBA00022989"/>
    </source>
</evidence>
<feature type="transmembrane region" description="Helical" evidence="11">
    <location>
        <begin position="89"/>
        <end position="110"/>
    </location>
</feature>
<evidence type="ECO:0000256" key="12">
    <source>
        <dbReference type="RuleBase" id="RU003639"/>
    </source>
</evidence>
<dbReference type="InterPro" id="IPR038430">
    <property type="entry name" value="NDAH_ubi_oxred_su3_sf"/>
</dbReference>
<evidence type="ECO:0000256" key="6">
    <source>
        <dbReference type="ARBA" id="ARBA00022719"/>
    </source>
</evidence>
<comment type="subunit">
    <text evidence="11">NDH-1 is composed of 14 different subunits. Subunits NuoA, H, J, K, L, M, N constitute the membrane sector of the complex.</text>
</comment>
<feature type="transmembrane region" description="Helical" evidence="11">
    <location>
        <begin position="6"/>
        <end position="30"/>
    </location>
</feature>
<evidence type="ECO:0000256" key="1">
    <source>
        <dbReference type="ARBA" id="ARBA00004141"/>
    </source>
</evidence>
<keyword evidence="10 11" id="KW-0472">Membrane</keyword>
<evidence type="ECO:0000256" key="11">
    <source>
        <dbReference type="HAMAP-Rule" id="MF_01394"/>
    </source>
</evidence>
<dbReference type="GO" id="GO:0048038">
    <property type="term" value="F:quinone binding"/>
    <property type="evidence" value="ECO:0007669"/>
    <property type="project" value="UniProtKB-KW"/>
</dbReference>
<evidence type="ECO:0000313" key="13">
    <source>
        <dbReference type="EMBL" id="KPV50514.1"/>
    </source>
</evidence>
<feature type="transmembrane region" description="Helical" evidence="11">
    <location>
        <begin position="62"/>
        <end position="83"/>
    </location>
</feature>
<comment type="subcellular location">
    <subcellularLocation>
        <location evidence="11 12">Cell membrane</location>
        <topology evidence="11 12">Multi-pass membrane protein</topology>
    </subcellularLocation>
    <subcellularLocation>
        <location evidence="1">Membrane</location>
        <topology evidence="1">Multi-pass membrane protein</topology>
    </subcellularLocation>
</comment>
<keyword evidence="11" id="KW-0830">Ubiquinone</keyword>
<evidence type="ECO:0000313" key="14">
    <source>
        <dbReference type="Proteomes" id="UP000050509"/>
    </source>
</evidence>
<comment type="function">
    <text evidence="11">NDH-1 shuttles electrons from NADH, via FMN and iron-sulfur (Fe-S) centers, to quinones in the respiratory chain. The immediate electron acceptor for the enzyme in this species is believed to be ubiquinone. Couples the redox reaction to proton translocation (for every two electrons transferred, four hydrogen ions are translocated across the cytoplasmic membrane), and thus conserves the redox energy in a proton gradient.</text>
</comment>
<keyword evidence="7 11" id="KW-1278">Translocase</keyword>